<evidence type="ECO:0000313" key="3">
    <source>
        <dbReference type="EMBL" id="KAF4511043.1"/>
    </source>
</evidence>
<dbReference type="GO" id="GO:0003676">
    <property type="term" value="F:nucleic acid binding"/>
    <property type="evidence" value="ECO:0007669"/>
    <property type="project" value="InterPro"/>
</dbReference>
<dbReference type="Gene3D" id="3.30.420.10">
    <property type="entry name" value="Ribonuclease H-like superfamily/Ribonuclease H"/>
    <property type="match status" value="1"/>
</dbReference>
<accession>A0A8H4PV53</accession>
<dbReference type="PANTHER" id="PTHR43040">
    <property type="entry name" value="RIBONUCLEASE D"/>
    <property type="match status" value="1"/>
</dbReference>
<feature type="domain" description="3'-5' exonuclease" evidence="2">
    <location>
        <begin position="34"/>
        <end position="227"/>
    </location>
</feature>
<dbReference type="OrthoDB" id="26838at2759"/>
<dbReference type="GO" id="GO:0006139">
    <property type="term" value="P:nucleobase-containing compound metabolic process"/>
    <property type="evidence" value="ECO:0007669"/>
    <property type="project" value="InterPro"/>
</dbReference>
<evidence type="ECO:0000259" key="2">
    <source>
        <dbReference type="Pfam" id="PF01612"/>
    </source>
</evidence>
<protein>
    <recommendedName>
        <fullName evidence="2">3'-5' exonuclease domain-containing protein</fullName>
    </recommendedName>
</protein>
<proteinExistence type="predicted"/>
<comment type="caution">
    <text evidence="3">The sequence shown here is derived from an EMBL/GenBank/DDBJ whole genome shotgun (WGS) entry which is preliminary data.</text>
</comment>
<evidence type="ECO:0000256" key="1">
    <source>
        <dbReference type="SAM" id="MobiDB-lite"/>
    </source>
</evidence>
<dbReference type="Pfam" id="PF01612">
    <property type="entry name" value="DNA_pol_A_exo1"/>
    <property type="match status" value="1"/>
</dbReference>
<dbReference type="InterPro" id="IPR036397">
    <property type="entry name" value="RNaseH_sf"/>
</dbReference>
<organism evidence="3 4">
    <name type="scientific">Ophiocordyceps sinensis</name>
    <dbReference type="NCBI Taxonomy" id="72228"/>
    <lineage>
        <taxon>Eukaryota</taxon>
        <taxon>Fungi</taxon>
        <taxon>Dikarya</taxon>
        <taxon>Ascomycota</taxon>
        <taxon>Pezizomycotina</taxon>
        <taxon>Sordariomycetes</taxon>
        <taxon>Hypocreomycetidae</taxon>
        <taxon>Hypocreales</taxon>
        <taxon>Ophiocordycipitaceae</taxon>
        <taxon>Ophiocordyceps</taxon>
    </lineage>
</organism>
<dbReference type="EMBL" id="JAAVMX010000003">
    <property type="protein sequence ID" value="KAF4511043.1"/>
    <property type="molecule type" value="Genomic_DNA"/>
</dbReference>
<sequence length="271" mass="30086">MAAYMSADAVRKAGGSGNAAKLAKEDPAASDMLDTTAAVSRLVDTLEGLPTEPPSLYMDLEGVNLSRHGTISILQIYVLSSRRTFLVDVHTLGDLCFSTRGQSGRTLKDILEAEDIPKVFFDVRNDSDALYSHFNIDLAGIQDLQLMELAARTFSRRCVSGLSKCIEKDAPLSVSQILAWKQVKEKGLDIFDPQRGGGYEVFNKRPLPKNIVLYCIQDVAILPRLWTHYNGRLTPAWKRKVLETSKQRVKLSQSPDYDSQGRQKALAPQGW</sequence>
<evidence type="ECO:0000313" key="4">
    <source>
        <dbReference type="Proteomes" id="UP000557566"/>
    </source>
</evidence>
<reference evidence="3 4" key="1">
    <citation type="journal article" date="2020" name="Genome Biol. Evol.">
        <title>A new high-quality draft genome assembly of the Chinese cordyceps Ophiocordyceps sinensis.</title>
        <authorList>
            <person name="Shu R."/>
            <person name="Zhang J."/>
            <person name="Meng Q."/>
            <person name="Zhang H."/>
            <person name="Zhou G."/>
            <person name="Li M."/>
            <person name="Wu P."/>
            <person name="Zhao Y."/>
            <person name="Chen C."/>
            <person name="Qin Q."/>
        </authorList>
    </citation>
    <scope>NUCLEOTIDE SEQUENCE [LARGE SCALE GENOMIC DNA]</scope>
    <source>
        <strain evidence="3 4">IOZ07</strain>
    </source>
</reference>
<name>A0A8H4PV53_9HYPO</name>
<feature type="region of interest" description="Disordered" evidence="1">
    <location>
        <begin position="252"/>
        <end position="271"/>
    </location>
</feature>
<dbReference type="AlphaFoldDB" id="A0A8H4PV53"/>
<keyword evidence="4" id="KW-1185">Reference proteome</keyword>
<dbReference type="Proteomes" id="UP000557566">
    <property type="component" value="Unassembled WGS sequence"/>
</dbReference>
<gene>
    <name evidence="3" type="ORF">G6O67_002879</name>
</gene>
<feature type="compositionally biased region" description="Polar residues" evidence="1">
    <location>
        <begin position="252"/>
        <end position="262"/>
    </location>
</feature>
<dbReference type="InterPro" id="IPR002562">
    <property type="entry name" value="3'-5'_exonuclease_dom"/>
</dbReference>
<dbReference type="PANTHER" id="PTHR43040:SF1">
    <property type="entry name" value="RIBONUCLEASE D"/>
    <property type="match status" value="1"/>
</dbReference>
<dbReference type="GO" id="GO:0008408">
    <property type="term" value="F:3'-5' exonuclease activity"/>
    <property type="evidence" value="ECO:0007669"/>
    <property type="project" value="InterPro"/>
</dbReference>
<dbReference type="InterPro" id="IPR012337">
    <property type="entry name" value="RNaseH-like_sf"/>
</dbReference>
<dbReference type="SUPFAM" id="SSF53098">
    <property type="entry name" value="Ribonuclease H-like"/>
    <property type="match status" value="1"/>
</dbReference>